<keyword evidence="1" id="KW-0808">Transferase</keyword>
<sequence length="253" mass="29494">MKKIDIIDSLCKIEKKYNIKILYSCESGSRAWGFPSPSSDFDVRFIYVKNIKDYLSVGNLDLQIGIPISNDLDLVGWDLKKVLQLIKKSNTTPFEWLQSPIIYTEIEGFRQRLFKLCENYFHQRSNVFHYIGVAKSALNNLNGNTIKIKKLFYILRPLLAAMWCLKNNQIAPMEIKDLLINIPLNISSKIIDLIEFKKNVAEDYPINLEQELKEFIFKNYENCLVIANSLEIKSFSLEPLNEFFLTELDLHKI</sequence>
<evidence type="ECO:0000313" key="1">
    <source>
        <dbReference type="EMBL" id="TWP26211.1"/>
    </source>
</evidence>
<accession>A0A563D8E9</accession>
<proteinExistence type="predicted"/>
<dbReference type="PANTHER" id="PTHR34817:SF2">
    <property type="entry name" value="NUCLEOTIDYLTRANSFERASE"/>
    <property type="match status" value="1"/>
</dbReference>
<dbReference type="GO" id="GO:0016740">
    <property type="term" value="F:transferase activity"/>
    <property type="evidence" value="ECO:0007669"/>
    <property type="project" value="UniProtKB-KW"/>
</dbReference>
<dbReference type="OrthoDB" id="9796845at2"/>
<keyword evidence="2" id="KW-1185">Reference proteome</keyword>
<gene>
    <name evidence="1" type="ORF">ETU09_10965</name>
</gene>
<evidence type="ECO:0000313" key="2">
    <source>
        <dbReference type="Proteomes" id="UP000319499"/>
    </source>
</evidence>
<dbReference type="Proteomes" id="UP000319499">
    <property type="component" value="Unassembled WGS sequence"/>
</dbReference>
<dbReference type="AlphaFoldDB" id="A0A563D8E9"/>
<organism evidence="1 2">
    <name type="scientific">Apibacter muscae</name>
    <dbReference type="NCBI Taxonomy" id="2509004"/>
    <lineage>
        <taxon>Bacteria</taxon>
        <taxon>Pseudomonadati</taxon>
        <taxon>Bacteroidota</taxon>
        <taxon>Flavobacteriia</taxon>
        <taxon>Flavobacteriales</taxon>
        <taxon>Weeksellaceae</taxon>
        <taxon>Apibacter</taxon>
    </lineage>
</organism>
<protein>
    <submittedName>
        <fullName evidence="1">Nucleotidyltransferase domain-containing protein</fullName>
    </submittedName>
</protein>
<dbReference type="PANTHER" id="PTHR34817">
    <property type="entry name" value="NUCLEOTIDYLTRANSFERASE"/>
    <property type="match status" value="1"/>
</dbReference>
<dbReference type="EMBL" id="SELH01000026">
    <property type="protein sequence ID" value="TWP26211.1"/>
    <property type="molecule type" value="Genomic_DNA"/>
</dbReference>
<reference evidence="1 2" key="1">
    <citation type="submission" date="2019-02" db="EMBL/GenBank/DDBJ databases">
        <title>Apibacter muscae sp. nov.: a novel member of the house fly microbiota.</title>
        <authorList>
            <person name="Park R."/>
        </authorList>
    </citation>
    <scope>NUCLEOTIDE SEQUENCE [LARGE SCALE GENOMIC DNA]</scope>
    <source>
        <strain evidence="1 2">AL1</strain>
    </source>
</reference>
<name>A0A563D8E9_9FLAO</name>
<dbReference type="RefSeq" id="WP_146293569.1">
    <property type="nucleotide sequence ID" value="NZ_SELH01000026.1"/>
</dbReference>
<dbReference type="InterPro" id="IPR018775">
    <property type="entry name" value="RlaP"/>
</dbReference>
<comment type="caution">
    <text evidence="1">The sequence shown here is derived from an EMBL/GenBank/DDBJ whole genome shotgun (WGS) entry which is preliminary data.</text>
</comment>
<dbReference type="Pfam" id="PF10127">
    <property type="entry name" value="RlaP"/>
    <property type="match status" value="1"/>
</dbReference>